<dbReference type="Proteomes" id="UP000823865">
    <property type="component" value="Unassembled WGS sequence"/>
</dbReference>
<dbReference type="EMBL" id="JAHLFU010000176">
    <property type="protein sequence ID" value="MBU3853789.1"/>
    <property type="molecule type" value="Genomic_DNA"/>
</dbReference>
<feature type="region of interest" description="Disordered" evidence="1">
    <location>
        <begin position="294"/>
        <end position="335"/>
    </location>
</feature>
<gene>
    <name evidence="4" type="ORF">H9789_08250</name>
</gene>
<evidence type="ECO:0000313" key="4">
    <source>
        <dbReference type="EMBL" id="MBU3853789.1"/>
    </source>
</evidence>
<feature type="compositionally biased region" description="Polar residues" evidence="1">
    <location>
        <begin position="404"/>
        <end position="434"/>
    </location>
</feature>
<keyword evidence="2" id="KW-0472">Membrane</keyword>
<proteinExistence type="predicted"/>
<dbReference type="Gene3D" id="3.60.40.10">
    <property type="entry name" value="PPM-type phosphatase domain"/>
    <property type="match status" value="1"/>
</dbReference>
<dbReference type="Pfam" id="PF13672">
    <property type="entry name" value="PP2C_2"/>
    <property type="match status" value="1"/>
</dbReference>
<organism evidence="4 5">
    <name type="scientific">Candidatus Paraprevotella stercoravium</name>
    <dbReference type="NCBI Taxonomy" id="2838725"/>
    <lineage>
        <taxon>Bacteria</taxon>
        <taxon>Pseudomonadati</taxon>
        <taxon>Bacteroidota</taxon>
        <taxon>Bacteroidia</taxon>
        <taxon>Bacteroidales</taxon>
        <taxon>Prevotellaceae</taxon>
        <taxon>Paraprevotella</taxon>
    </lineage>
</organism>
<sequence length="464" mass="52089">MKYKLKVYTIWEYGQRKDADGNPHQEDCTFPLPNDMTNADRLFILCDGMGGHDAGEVASSTVCEAMGHSILQSQPDVESNFTTEMLQQAIADAFSALDNKDTGAAKKMGTTMTCLKLHNAGCTIAHMGDSRVYHIRPGKSTDDTRILFQTKDHSLVNDLIAIGELTEEEAKHSRQRNVITRAMQPHMEHRPKADVYTTADIQPGDYFYLCSDGMLENMENPQICYNFSEATGTDEEKVTRLIQATQENRDNHTAIIVHILDVTDPIEEKKAATAKLHPKPHPQPAPLMAKVHENEEEPIDDKNASQTEKKTKEKADADKVDESKNEGIIPEDKQPIPTATNFYSSLPATTKRRPVKWFILIALVTLVIAFALYFLLFAAKEESKDNTPLRMEETKHTEQRIVDNQENPQSQKKTTADINVSTQSSQPVATNTDIKTIVPDDENIIDSDENKVKETIKQNSYNNQ</sequence>
<dbReference type="InterPro" id="IPR036457">
    <property type="entry name" value="PPM-type-like_dom_sf"/>
</dbReference>
<dbReference type="SMART" id="SM00331">
    <property type="entry name" value="PP2C_SIG"/>
    <property type="match status" value="1"/>
</dbReference>
<evidence type="ECO:0000313" key="5">
    <source>
        <dbReference type="Proteomes" id="UP000823865"/>
    </source>
</evidence>
<reference evidence="4" key="1">
    <citation type="journal article" date="2021" name="PeerJ">
        <title>Extensive microbial diversity within the chicken gut microbiome revealed by metagenomics and culture.</title>
        <authorList>
            <person name="Gilroy R."/>
            <person name="Ravi A."/>
            <person name="Getino M."/>
            <person name="Pursley I."/>
            <person name="Horton D.L."/>
            <person name="Alikhan N.F."/>
            <person name="Baker D."/>
            <person name="Gharbi K."/>
            <person name="Hall N."/>
            <person name="Watson M."/>
            <person name="Adriaenssens E.M."/>
            <person name="Foster-Nyarko E."/>
            <person name="Jarju S."/>
            <person name="Secka A."/>
            <person name="Antonio M."/>
            <person name="Oren A."/>
            <person name="Chaudhuri R.R."/>
            <person name="La Ragione R."/>
            <person name="Hildebrand F."/>
            <person name="Pallen M.J."/>
        </authorList>
    </citation>
    <scope>NUCLEOTIDE SEQUENCE</scope>
    <source>
        <strain evidence="4">G3-2149</strain>
    </source>
</reference>
<dbReference type="CDD" id="cd00143">
    <property type="entry name" value="PP2Cc"/>
    <property type="match status" value="1"/>
</dbReference>
<dbReference type="SUPFAM" id="SSF81606">
    <property type="entry name" value="PP2C-like"/>
    <property type="match status" value="1"/>
</dbReference>
<dbReference type="AlphaFoldDB" id="A0A9E2P1B1"/>
<evidence type="ECO:0000259" key="3">
    <source>
        <dbReference type="PROSITE" id="PS51746"/>
    </source>
</evidence>
<accession>A0A9E2P1B1</accession>
<reference evidence="4" key="2">
    <citation type="submission" date="2021-04" db="EMBL/GenBank/DDBJ databases">
        <authorList>
            <person name="Gilroy R."/>
        </authorList>
    </citation>
    <scope>NUCLEOTIDE SEQUENCE</scope>
    <source>
        <strain evidence="4">G3-2149</strain>
    </source>
</reference>
<feature type="region of interest" description="Disordered" evidence="1">
    <location>
        <begin position="384"/>
        <end position="464"/>
    </location>
</feature>
<feature type="compositionally biased region" description="Basic and acidic residues" evidence="1">
    <location>
        <begin position="300"/>
        <end position="334"/>
    </location>
</feature>
<dbReference type="SMART" id="SM00332">
    <property type="entry name" value="PP2Cc"/>
    <property type="match status" value="1"/>
</dbReference>
<keyword evidence="2" id="KW-1133">Transmembrane helix</keyword>
<dbReference type="InterPro" id="IPR001932">
    <property type="entry name" value="PPM-type_phosphatase-like_dom"/>
</dbReference>
<name>A0A9E2P1B1_9BACT</name>
<feature type="compositionally biased region" description="Basic and acidic residues" evidence="1">
    <location>
        <begin position="384"/>
        <end position="403"/>
    </location>
</feature>
<evidence type="ECO:0000256" key="2">
    <source>
        <dbReference type="SAM" id="Phobius"/>
    </source>
</evidence>
<feature type="transmembrane region" description="Helical" evidence="2">
    <location>
        <begin position="357"/>
        <end position="379"/>
    </location>
</feature>
<evidence type="ECO:0000256" key="1">
    <source>
        <dbReference type="SAM" id="MobiDB-lite"/>
    </source>
</evidence>
<feature type="domain" description="PPM-type phosphatase" evidence="3">
    <location>
        <begin position="12"/>
        <end position="259"/>
    </location>
</feature>
<comment type="caution">
    <text evidence="4">The sequence shown here is derived from an EMBL/GenBank/DDBJ whole genome shotgun (WGS) entry which is preliminary data.</text>
</comment>
<keyword evidence="2" id="KW-0812">Transmembrane</keyword>
<dbReference type="PROSITE" id="PS51746">
    <property type="entry name" value="PPM_2"/>
    <property type="match status" value="1"/>
</dbReference>
<protein>
    <submittedName>
        <fullName evidence="4">Protein phosphatase 2C domain-containing protein</fullName>
    </submittedName>
</protein>